<protein>
    <recommendedName>
        <fullName evidence="3">CCDC144C-like coiled-coil domain-containing protein</fullName>
    </recommendedName>
</protein>
<evidence type="ECO:0000256" key="2">
    <source>
        <dbReference type="SAM" id="MobiDB-lite"/>
    </source>
</evidence>
<dbReference type="InterPro" id="IPR039497">
    <property type="entry name" value="CC144C-like_CC_dom"/>
</dbReference>
<dbReference type="RefSeq" id="XP_072798242.1">
    <property type="nucleotide sequence ID" value="XM_072942141.1"/>
</dbReference>
<feature type="region of interest" description="Disordered" evidence="2">
    <location>
        <begin position="21"/>
        <end position="86"/>
    </location>
</feature>
<organism evidence="4 5">
    <name type="scientific">Vicugna pacos</name>
    <name type="common">Alpaca</name>
    <name type="synonym">Lama pacos</name>
    <dbReference type="NCBI Taxonomy" id="30538"/>
    <lineage>
        <taxon>Eukaryota</taxon>
        <taxon>Metazoa</taxon>
        <taxon>Chordata</taxon>
        <taxon>Craniata</taxon>
        <taxon>Vertebrata</taxon>
        <taxon>Euteleostomi</taxon>
        <taxon>Mammalia</taxon>
        <taxon>Eutheria</taxon>
        <taxon>Laurasiatheria</taxon>
        <taxon>Artiodactyla</taxon>
        <taxon>Tylopoda</taxon>
        <taxon>Camelidae</taxon>
        <taxon>Vicugna</taxon>
    </lineage>
</organism>
<accession>A0ABM5BPD1</accession>
<keyword evidence="1" id="KW-0175">Coiled coil</keyword>
<feature type="compositionally biased region" description="Basic and acidic residues" evidence="2">
    <location>
        <begin position="38"/>
        <end position="65"/>
    </location>
</feature>
<evidence type="ECO:0000313" key="5">
    <source>
        <dbReference type="RefSeq" id="XP_072798242.1"/>
    </source>
</evidence>
<feature type="compositionally biased region" description="Basic and acidic residues" evidence="2">
    <location>
        <begin position="169"/>
        <end position="178"/>
    </location>
</feature>
<gene>
    <name evidence="5" type="primary">LOC116284119</name>
</gene>
<evidence type="ECO:0000313" key="4">
    <source>
        <dbReference type="Proteomes" id="UP001652581"/>
    </source>
</evidence>
<feature type="region of interest" description="Disordered" evidence="2">
    <location>
        <begin position="99"/>
        <end position="224"/>
    </location>
</feature>
<dbReference type="Proteomes" id="UP001652581">
    <property type="component" value="Chromosome 18"/>
</dbReference>
<name>A0ABM5BPD1_VICPA</name>
<keyword evidence="4" id="KW-1185">Reference proteome</keyword>
<feature type="compositionally biased region" description="Low complexity" evidence="2">
    <location>
        <begin position="151"/>
        <end position="162"/>
    </location>
</feature>
<dbReference type="Pfam" id="PF14915">
    <property type="entry name" value="CCDC144C"/>
    <property type="match status" value="1"/>
</dbReference>
<sequence length="224" mass="24546">MLKLSIMAEIRRVGLQPGNSVLEERKDAQRQLSQEQNARVKEDEILAHHLSQQKEAEKANKKMNAEEEFSPGEWTPATSRASRSNSCLKPWLHRRATATADGGLLRDKSKAKRTTSTTNNNKNTPTSLALSERGSGSYRRAPRAAGSPKVGRCGSYSCGCGRPQPGEKGLLEDMEASRTVESSEAARLPPLTPFPNSLRLAPEEPDLPQPTWLCSRPETLANSA</sequence>
<feature type="domain" description="CCDC144C-like coiled-coil" evidence="3">
    <location>
        <begin position="19"/>
        <end position="67"/>
    </location>
</feature>
<proteinExistence type="predicted"/>
<feature type="compositionally biased region" description="Polar residues" evidence="2">
    <location>
        <begin position="76"/>
        <end position="86"/>
    </location>
</feature>
<dbReference type="GeneID" id="116284119"/>
<reference evidence="5" key="1">
    <citation type="submission" date="2025-08" db="UniProtKB">
        <authorList>
            <consortium name="RefSeq"/>
        </authorList>
    </citation>
    <scope>IDENTIFICATION</scope>
</reference>
<evidence type="ECO:0000259" key="3">
    <source>
        <dbReference type="Pfam" id="PF14915"/>
    </source>
</evidence>
<feature type="compositionally biased region" description="Low complexity" evidence="2">
    <location>
        <begin position="114"/>
        <end position="127"/>
    </location>
</feature>
<evidence type="ECO:0000256" key="1">
    <source>
        <dbReference type="ARBA" id="ARBA00023054"/>
    </source>
</evidence>